<proteinExistence type="predicted"/>
<gene>
    <name evidence="2" type="ORF">GCM10008906_25100</name>
</gene>
<feature type="transmembrane region" description="Helical" evidence="1">
    <location>
        <begin position="45"/>
        <end position="67"/>
    </location>
</feature>
<feature type="transmembrane region" description="Helical" evidence="1">
    <location>
        <begin position="21"/>
        <end position="39"/>
    </location>
</feature>
<comment type="caution">
    <text evidence="2">The sequence shown here is derived from an EMBL/GenBank/DDBJ whole genome shotgun (WGS) entry which is preliminary data.</text>
</comment>
<sequence length="256" mass="29580">MPFTLAHPGAVVFIKNKHLNLSGLILGSMAPDFIYFMLFSPSSNLGHTILGSIIVNIPLCFLLNYIYHKYIKDPFILNLPNFISKYYWSFLYTRNNVTNIKEVVVFMYSSVIGMITHVFLDSFTHKTGYFVLKLNFLRQTIDLLGHKIYVYKILQHGGTILGFIIILIFLYKMKERKLSLDVSIKNKFIYHIIAILVGTVVMLSSYIAFSDSFRIGRIVVSFINALFLGYLASSIFYRNNYNISKYKICIQNKKNI</sequence>
<organism evidence="2 3">
    <name type="scientific">Clostridium oceanicum</name>
    <dbReference type="NCBI Taxonomy" id="1543"/>
    <lineage>
        <taxon>Bacteria</taxon>
        <taxon>Bacillati</taxon>
        <taxon>Bacillota</taxon>
        <taxon>Clostridia</taxon>
        <taxon>Eubacteriales</taxon>
        <taxon>Clostridiaceae</taxon>
        <taxon>Clostridium</taxon>
    </lineage>
</organism>
<keyword evidence="3" id="KW-1185">Reference proteome</keyword>
<feature type="transmembrane region" description="Helical" evidence="1">
    <location>
        <begin position="103"/>
        <end position="120"/>
    </location>
</feature>
<name>A0ABN1JLS9_9CLOT</name>
<dbReference type="RefSeq" id="WP_343761994.1">
    <property type="nucleotide sequence ID" value="NZ_BAAACG010000010.1"/>
</dbReference>
<evidence type="ECO:0000256" key="1">
    <source>
        <dbReference type="SAM" id="Phobius"/>
    </source>
</evidence>
<protein>
    <submittedName>
        <fullName evidence="2">DUF4184 family protein</fullName>
    </submittedName>
</protein>
<keyword evidence="1" id="KW-0472">Membrane</keyword>
<dbReference type="Proteomes" id="UP001501510">
    <property type="component" value="Unassembled WGS sequence"/>
</dbReference>
<feature type="transmembrane region" description="Helical" evidence="1">
    <location>
        <begin position="153"/>
        <end position="171"/>
    </location>
</feature>
<evidence type="ECO:0000313" key="2">
    <source>
        <dbReference type="EMBL" id="GAA0742497.1"/>
    </source>
</evidence>
<dbReference type="EMBL" id="BAAACG010000010">
    <property type="protein sequence ID" value="GAA0742497.1"/>
    <property type="molecule type" value="Genomic_DNA"/>
</dbReference>
<dbReference type="InterPro" id="IPR025238">
    <property type="entry name" value="DUF4184"/>
</dbReference>
<evidence type="ECO:0000313" key="3">
    <source>
        <dbReference type="Proteomes" id="UP001501510"/>
    </source>
</evidence>
<dbReference type="Pfam" id="PF13803">
    <property type="entry name" value="DUF4184"/>
    <property type="match status" value="1"/>
</dbReference>
<keyword evidence="1" id="KW-0812">Transmembrane</keyword>
<reference evidence="2 3" key="1">
    <citation type="journal article" date="2019" name="Int. J. Syst. Evol. Microbiol.">
        <title>The Global Catalogue of Microorganisms (GCM) 10K type strain sequencing project: providing services to taxonomists for standard genome sequencing and annotation.</title>
        <authorList>
            <consortium name="The Broad Institute Genomics Platform"/>
            <consortium name="The Broad Institute Genome Sequencing Center for Infectious Disease"/>
            <person name="Wu L."/>
            <person name="Ma J."/>
        </authorList>
    </citation>
    <scope>NUCLEOTIDE SEQUENCE [LARGE SCALE GENOMIC DNA]</scope>
    <source>
        <strain evidence="2 3">JCM 1407</strain>
    </source>
</reference>
<feature type="transmembrane region" description="Helical" evidence="1">
    <location>
        <begin position="192"/>
        <end position="209"/>
    </location>
</feature>
<feature type="transmembrane region" description="Helical" evidence="1">
    <location>
        <begin position="215"/>
        <end position="237"/>
    </location>
</feature>
<keyword evidence="1" id="KW-1133">Transmembrane helix</keyword>
<accession>A0ABN1JLS9</accession>